<gene>
    <name evidence="2" type="ORF">ROHU_012653</name>
</gene>
<feature type="region of interest" description="Disordered" evidence="1">
    <location>
        <begin position="95"/>
        <end position="117"/>
    </location>
</feature>
<comment type="caution">
    <text evidence="2">The sequence shown here is derived from an EMBL/GenBank/DDBJ whole genome shotgun (WGS) entry which is preliminary data.</text>
</comment>
<name>A0A498LJE9_LABRO</name>
<evidence type="ECO:0000256" key="1">
    <source>
        <dbReference type="SAM" id="MobiDB-lite"/>
    </source>
</evidence>
<reference evidence="2 3" key="1">
    <citation type="submission" date="2018-03" db="EMBL/GenBank/DDBJ databases">
        <title>Draft genome sequence of Rohu Carp (Labeo rohita).</title>
        <authorList>
            <person name="Das P."/>
            <person name="Kushwaha B."/>
            <person name="Joshi C.G."/>
            <person name="Kumar D."/>
            <person name="Nagpure N.S."/>
            <person name="Sahoo L."/>
            <person name="Das S.P."/>
            <person name="Bit A."/>
            <person name="Patnaik S."/>
            <person name="Meher P.K."/>
            <person name="Jayasankar P."/>
            <person name="Koringa P.G."/>
            <person name="Patel N.V."/>
            <person name="Hinsu A.T."/>
            <person name="Kumar R."/>
            <person name="Pandey M."/>
            <person name="Agarwal S."/>
            <person name="Srivastava S."/>
            <person name="Singh M."/>
            <person name="Iquebal M.A."/>
            <person name="Jaiswal S."/>
            <person name="Angadi U.B."/>
            <person name="Kumar N."/>
            <person name="Raza M."/>
            <person name="Shah T.M."/>
            <person name="Rai A."/>
            <person name="Jena J.K."/>
        </authorList>
    </citation>
    <scope>NUCLEOTIDE SEQUENCE [LARGE SCALE GENOMIC DNA]</scope>
    <source>
        <strain evidence="2">DASCIFA01</strain>
        <tissue evidence="2">Testis</tissue>
    </source>
</reference>
<feature type="compositionally biased region" description="Basic and acidic residues" evidence="1">
    <location>
        <begin position="101"/>
        <end position="111"/>
    </location>
</feature>
<accession>A0A498LJE9</accession>
<sequence>MSISSSHGHVACACQTAVIRLKEKLECYGTDRVIRHTHNMTSDLCSGDVKGQVSTSVSKVTGSESTGACYGGITEDKCLPVEGEQQLHQQLKNAAAQRSESGVREFKDAADQRFMGP</sequence>
<proteinExistence type="predicted"/>
<organism evidence="2 3">
    <name type="scientific">Labeo rohita</name>
    <name type="common">Indian major carp</name>
    <name type="synonym">Cyprinus rohita</name>
    <dbReference type="NCBI Taxonomy" id="84645"/>
    <lineage>
        <taxon>Eukaryota</taxon>
        <taxon>Metazoa</taxon>
        <taxon>Chordata</taxon>
        <taxon>Craniata</taxon>
        <taxon>Vertebrata</taxon>
        <taxon>Euteleostomi</taxon>
        <taxon>Actinopterygii</taxon>
        <taxon>Neopterygii</taxon>
        <taxon>Teleostei</taxon>
        <taxon>Ostariophysi</taxon>
        <taxon>Cypriniformes</taxon>
        <taxon>Cyprinidae</taxon>
        <taxon>Labeoninae</taxon>
        <taxon>Labeonini</taxon>
        <taxon>Labeo</taxon>
    </lineage>
</organism>
<evidence type="ECO:0000313" key="2">
    <source>
        <dbReference type="EMBL" id="RXN05605.1"/>
    </source>
</evidence>
<dbReference type="EMBL" id="QBIY01013397">
    <property type="protein sequence ID" value="RXN05605.1"/>
    <property type="molecule type" value="Genomic_DNA"/>
</dbReference>
<keyword evidence="3" id="KW-1185">Reference proteome</keyword>
<evidence type="ECO:0000313" key="3">
    <source>
        <dbReference type="Proteomes" id="UP000290572"/>
    </source>
</evidence>
<dbReference type="Proteomes" id="UP000290572">
    <property type="component" value="Unassembled WGS sequence"/>
</dbReference>
<protein>
    <submittedName>
        <fullName evidence="2">Uncharacterized protein</fullName>
    </submittedName>
</protein>
<dbReference type="AlphaFoldDB" id="A0A498LJE9"/>